<name>A0A0K8WDN2_BACLA</name>
<dbReference type="AlphaFoldDB" id="A0A0K8WDN2"/>
<dbReference type="OrthoDB" id="10335646at2759"/>
<reference evidence="2" key="1">
    <citation type="submission" date="2015-06" db="EMBL/GenBank/DDBJ databases">
        <authorList>
            <person name="Hoefler B.C."/>
            <person name="Straight P.D."/>
        </authorList>
    </citation>
    <scope>NUCLEOTIDE SEQUENCE</scope>
</reference>
<feature type="region of interest" description="Disordered" evidence="1">
    <location>
        <begin position="238"/>
        <end position="274"/>
    </location>
</feature>
<gene>
    <name evidence="2" type="ORF">c0_g1_i1</name>
</gene>
<dbReference type="InterPro" id="IPR007970">
    <property type="entry name" value="DUF733"/>
</dbReference>
<sequence>MSMNKTVENSHKPTLSYTLFLHQSQLRIRKKRLVGQVLPLIQSKLLVTDSLISQTKVLSDWNYEDLMHEKIYSNRLKLALFRVLSQNNSILMQKKKKDFKLAVTRGRKDDDEVNNIKRQKLTNNQAMREITDIKKKFQMNADKSFEKSHKPTLGYTLFMHQLQLRTPKKRPFGPCLPIIKSKLLVTDTLISQIKVQSDMDYEALKQEQIFSDFLKLCMVRILNNSRKEKQFKVAVIRRREDDNEENTPKRQRLTNNEAAIESTDFKNRKSSHSA</sequence>
<evidence type="ECO:0000313" key="2">
    <source>
        <dbReference type="EMBL" id="JAI48965.1"/>
    </source>
</evidence>
<evidence type="ECO:0000256" key="1">
    <source>
        <dbReference type="SAM" id="MobiDB-lite"/>
    </source>
</evidence>
<organism evidence="2">
    <name type="scientific">Bactrocera latifrons</name>
    <name type="common">Malaysian fruit fly</name>
    <name type="synonym">Chaetodacus latifrons</name>
    <dbReference type="NCBI Taxonomy" id="174628"/>
    <lineage>
        <taxon>Eukaryota</taxon>
        <taxon>Metazoa</taxon>
        <taxon>Ecdysozoa</taxon>
        <taxon>Arthropoda</taxon>
        <taxon>Hexapoda</taxon>
        <taxon>Insecta</taxon>
        <taxon>Pterygota</taxon>
        <taxon>Neoptera</taxon>
        <taxon>Endopterygota</taxon>
        <taxon>Diptera</taxon>
        <taxon>Brachycera</taxon>
        <taxon>Muscomorpha</taxon>
        <taxon>Tephritoidea</taxon>
        <taxon>Tephritidae</taxon>
        <taxon>Bactrocera</taxon>
        <taxon>Bactrocera</taxon>
    </lineage>
</organism>
<proteinExistence type="predicted"/>
<dbReference type="Pfam" id="PF05306">
    <property type="entry name" value="DUF733"/>
    <property type="match status" value="2"/>
</dbReference>
<accession>A0A0K8WDN2</accession>
<dbReference type="EMBL" id="GDHF01003349">
    <property type="protein sequence ID" value="JAI48965.1"/>
    <property type="molecule type" value="Transcribed_RNA"/>
</dbReference>
<protein>
    <submittedName>
        <fullName evidence="2">Uncharacterized protein</fullName>
    </submittedName>
</protein>